<feature type="compositionally biased region" description="Basic and acidic residues" evidence="1">
    <location>
        <begin position="501"/>
        <end position="516"/>
    </location>
</feature>
<proteinExistence type="predicted"/>
<reference evidence="3" key="1">
    <citation type="submission" date="2017-09" db="EMBL/GenBank/DDBJ databases">
        <title>Depth-based differentiation of microbial function through sediment-hosted aquifers and enrichment of novel symbionts in the deep terrestrial subsurface.</title>
        <authorList>
            <person name="Probst A.J."/>
            <person name="Ladd B."/>
            <person name="Jarett J.K."/>
            <person name="Geller-Mcgrath D.E."/>
            <person name="Sieber C.M.K."/>
            <person name="Emerson J.B."/>
            <person name="Anantharaman K."/>
            <person name="Thomas B.C."/>
            <person name="Malmstrom R."/>
            <person name="Stieglmeier M."/>
            <person name="Klingl A."/>
            <person name="Woyke T."/>
            <person name="Ryan C.M."/>
            <person name="Banfield J.F."/>
        </authorList>
    </citation>
    <scope>NUCLEOTIDE SEQUENCE [LARGE SCALE GENOMIC DNA]</scope>
</reference>
<feature type="non-terminal residue" evidence="2">
    <location>
        <position position="1563"/>
    </location>
</feature>
<evidence type="ECO:0000313" key="2">
    <source>
        <dbReference type="EMBL" id="PIT89843.1"/>
    </source>
</evidence>
<organism evidence="2 3">
    <name type="scientific">Candidatus Kuenenbacteria bacterium CG10_big_fil_rev_8_21_14_0_10_36_11</name>
    <dbReference type="NCBI Taxonomy" id="1974618"/>
    <lineage>
        <taxon>Bacteria</taxon>
        <taxon>Candidatus Kueneniibacteriota</taxon>
    </lineage>
</organism>
<sequence length="1563" mass="165312">MLKGKNKTHARLGDKTPKSKNQLAHSDGFISLAEASGLCTYSQEYLSLLVRKKLLQGEKFGRNWFTKKEWLEKYVLEHPIDKHGYVKGELLEEKIFKEKIVESRVNKNLRILFKDFSVWLKNFFINKKNLLIQKVAYSVNNLLNLLRACPAKTQKIITTVICHVKESLPIFFVWKKLLAKQIFEKVLVMAIIFSLVATTAGAEFFPEHILKAVVLLENTGKVSNQMLFTSTDWVNKKLGLGKIIESAAVASENFSATTSYVVRIIVNGNASGSLEKATDKTGGIVAGVKVTQKKSGQNFLTILSGAGEKISNVLARNNRVENLEWLAVFIKAQQVFSQIKNLAFNFLHLPDDSERILVKATEKFSQIKIFSWLKSLNKNSEQFSRLALSQSSFAAGATQLAAAKIFRVTERISNFVARNIFNPIADLGHRLGNGVVYVAKSLGFKIGDKNNAWLARELITQNLIKNLAGRKNVQVVKEFGEVKEIVREIQNGEKIIVLKGEKGEKGDTGEKGEKGEAGPSGASGNSGNINGGTTIINNVYNIAPGSEAKDGAGSAFAAKYLGASELSVSGQTTLNTLSVSGAADFNNKVTVAGNLQGGNVISAGYLKVGSGDQNWPLTAGNAYLAGNLETDGSLKIDAATTTDPAVWITANPVAESSLALLTLGPNKISAGSSNGTFIGANPTTFSGDFINFQVADVSKFKVDKDGNIVTAGTASHSGTMLVEATSTPQLTVRYDTDHQWQSSVDNKGNLTFDLTSATNTPEISFLDPFNISTSTSVDVFNITASTTENILDIKSSSTDYLVKFDQMGAGGIFDWQKNEASVLSLSNEGVLTLQNASSTNSIISVLASSTAPLAIFNQTGAGSVFRFDSAPAASSTIALLQMTTNPMAAGSSAGTFIAANPQSFSGNFLDFQIAGARYFSLASDGDIFSRGGILMQVNSTTALSIRDANDATHFVIDTTRGHYGFATSSPADGYGLTIATSTLQYGDWYNYGNATSSGVFTANTQIKIATSTTDSNYKLGVAGAVYIAGDLYGQGNATTTGTQIISGQLGIATTTLPYALNVAGSGYLTGNFYVGGNSVFTGGSSFNSVTTTDTAYIGGNLTVVGVSDLQGNVSDSLGDFTIADNLIVNGNATTTGKLILGTTTFAAPTNTLSVIGNSYTQGNATTTGSMYIGNDLTVANSTVLGTSISNTLTVNNYVASSLVPQSNSYNLGSTGNRWGTIYGDTINASNIIANATEIGGTKATDFTINSDNATEDTEDMSVTFKRGLPVTNAVFGWDASVHQFTMNFPLWVEGTDTGGVASSTITVKSGANQGIANLFKLLDVSNNVLAQAGPQGHFAIGPSYQNGYGMTIATTTYASGNFYLNANATTTGTHIISTAFGINTTTLPYTFNVSGTGYFTDGVRIAGYATTSDIYNLGRATTTQQAYFGNTLRIAGASQIFTGPASIITENNADLTIDAANNLVIQDPTDLNNYLDLDISSATALTVGDGAVNTLVVDTASDLVSITGRLTVSQSATTTDYVFIGAGTPSYLSYTGGDLFVSDQLEIGGAATTTGNFTAQDTL</sequence>
<evidence type="ECO:0000313" key="3">
    <source>
        <dbReference type="Proteomes" id="UP000231464"/>
    </source>
</evidence>
<comment type="caution">
    <text evidence="2">The sequence shown here is derived from an EMBL/GenBank/DDBJ whole genome shotgun (WGS) entry which is preliminary data.</text>
</comment>
<accession>A0A2M6WAL0</accession>
<name>A0A2M6WAL0_9BACT</name>
<protein>
    <recommendedName>
        <fullName evidence="4">Peptidase S74 domain-containing protein</fullName>
    </recommendedName>
</protein>
<feature type="region of interest" description="Disordered" evidence="1">
    <location>
        <begin position="501"/>
        <end position="529"/>
    </location>
</feature>
<dbReference type="Gene3D" id="1.20.5.320">
    <property type="entry name" value="6-Phosphogluconate Dehydrogenase, domain 3"/>
    <property type="match status" value="1"/>
</dbReference>
<dbReference type="Proteomes" id="UP000231464">
    <property type="component" value="Unassembled WGS sequence"/>
</dbReference>
<feature type="region of interest" description="Disordered" evidence="1">
    <location>
        <begin position="1"/>
        <end position="22"/>
    </location>
</feature>
<feature type="compositionally biased region" description="Basic residues" evidence="1">
    <location>
        <begin position="1"/>
        <end position="10"/>
    </location>
</feature>
<evidence type="ECO:0000256" key="1">
    <source>
        <dbReference type="SAM" id="MobiDB-lite"/>
    </source>
</evidence>
<feature type="compositionally biased region" description="Low complexity" evidence="1">
    <location>
        <begin position="517"/>
        <end position="529"/>
    </location>
</feature>
<gene>
    <name evidence="2" type="ORF">COU23_01700</name>
</gene>
<evidence type="ECO:0008006" key="4">
    <source>
        <dbReference type="Google" id="ProtNLM"/>
    </source>
</evidence>
<dbReference type="EMBL" id="PFBP01000028">
    <property type="protein sequence ID" value="PIT89843.1"/>
    <property type="molecule type" value="Genomic_DNA"/>
</dbReference>